<proteinExistence type="predicted"/>
<sequence>MLDVRALSDTRYHFIDLSCPYVNEIRAVWSITAIAVSVANDSFGHLWMQIAKA</sequence>
<dbReference type="AlphaFoldDB" id="A0A0N0U6C1"/>
<accession>A0A0N0U6C1</accession>
<gene>
    <name evidence="1" type="ORF">WN51_09825</name>
</gene>
<protein>
    <submittedName>
        <fullName evidence="1">Uncharacterized protein</fullName>
    </submittedName>
</protein>
<evidence type="ECO:0000313" key="2">
    <source>
        <dbReference type="Proteomes" id="UP000053105"/>
    </source>
</evidence>
<dbReference type="Proteomes" id="UP000053105">
    <property type="component" value="Unassembled WGS sequence"/>
</dbReference>
<name>A0A0N0U6C1_9HYME</name>
<organism evidence="1 2">
    <name type="scientific">Melipona quadrifasciata</name>
    <dbReference type="NCBI Taxonomy" id="166423"/>
    <lineage>
        <taxon>Eukaryota</taxon>
        <taxon>Metazoa</taxon>
        <taxon>Ecdysozoa</taxon>
        <taxon>Arthropoda</taxon>
        <taxon>Hexapoda</taxon>
        <taxon>Insecta</taxon>
        <taxon>Pterygota</taxon>
        <taxon>Neoptera</taxon>
        <taxon>Endopterygota</taxon>
        <taxon>Hymenoptera</taxon>
        <taxon>Apocrita</taxon>
        <taxon>Aculeata</taxon>
        <taxon>Apoidea</taxon>
        <taxon>Anthophila</taxon>
        <taxon>Apidae</taxon>
        <taxon>Melipona</taxon>
    </lineage>
</organism>
<keyword evidence="2" id="KW-1185">Reference proteome</keyword>
<dbReference type="EMBL" id="KQ435732">
    <property type="protein sequence ID" value="KOX77501.1"/>
    <property type="molecule type" value="Genomic_DNA"/>
</dbReference>
<evidence type="ECO:0000313" key="1">
    <source>
        <dbReference type="EMBL" id="KOX77501.1"/>
    </source>
</evidence>
<reference evidence="1 2" key="1">
    <citation type="submission" date="2015-07" db="EMBL/GenBank/DDBJ databases">
        <title>The genome of Melipona quadrifasciata.</title>
        <authorList>
            <person name="Pan H."/>
            <person name="Kapheim K."/>
        </authorList>
    </citation>
    <scope>NUCLEOTIDE SEQUENCE [LARGE SCALE GENOMIC DNA]</scope>
    <source>
        <strain evidence="1">0111107301</strain>
        <tissue evidence="1">Whole body</tissue>
    </source>
</reference>